<dbReference type="BioCyc" id="TSAC1094508:GLMA-1513-MONOMER"/>
<dbReference type="Pfam" id="PF02540">
    <property type="entry name" value="NAD_synthase"/>
    <property type="match status" value="1"/>
</dbReference>
<dbReference type="AlphaFoldDB" id="I3VVF3"/>
<dbReference type="GO" id="GO:0006163">
    <property type="term" value="P:purine nucleotide metabolic process"/>
    <property type="evidence" value="ECO:0007669"/>
    <property type="project" value="UniProtKB-ARBA"/>
</dbReference>
<name>I3VVF3_THESW</name>
<dbReference type="RefSeq" id="WP_014758369.1">
    <property type="nucleotide sequence ID" value="NC_017992.1"/>
</dbReference>
<reference evidence="3 4" key="1">
    <citation type="journal article" date="2014" name="Appl. Environ. Microbiol.">
        <title>Profile of Secreted Hydrolases, Associated Proteins, and SlpA in Thermoanaerobacterium saccharolyticum during the Degradation of Hemicellulose.</title>
        <authorList>
            <person name="Currie D.H."/>
            <person name="Guss A.M."/>
            <person name="Herring C.D."/>
            <person name="Giannone R.J."/>
            <person name="Johnson C.M."/>
            <person name="Lankford P.K."/>
            <person name="Brown S.D."/>
            <person name="Hettich R.L."/>
            <person name="Lynd L.R."/>
        </authorList>
    </citation>
    <scope>NUCLEOTIDE SEQUENCE [LARGE SCALE GENOMIC DNA]</scope>
    <source>
        <strain evidence="4">DSM 8691 / JW/SL-YS485</strain>
    </source>
</reference>
<dbReference type="InterPro" id="IPR014729">
    <property type="entry name" value="Rossmann-like_a/b/a_fold"/>
</dbReference>
<dbReference type="Gene3D" id="3.40.50.620">
    <property type="entry name" value="HUPs"/>
    <property type="match status" value="1"/>
</dbReference>
<dbReference type="NCBIfam" id="TIGR00268">
    <property type="entry name" value="ATP-dependent sacrificial sulfur transferase LarE"/>
    <property type="match status" value="1"/>
</dbReference>
<dbReference type="CDD" id="cd01990">
    <property type="entry name" value="LarE-like"/>
    <property type="match status" value="1"/>
</dbReference>
<dbReference type="InterPro" id="IPR022310">
    <property type="entry name" value="NAD/GMP_synthase"/>
</dbReference>
<feature type="active site" description="Nucleophile and sulfur donor" evidence="1">
    <location>
        <position position="175"/>
    </location>
</feature>
<evidence type="ECO:0000313" key="3">
    <source>
        <dbReference type="EMBL" id="AFK86498.1"/>
    </source>
</evidence>
<dbReference type="eggNOG" id="COG1606">
    <property type="taxonomic scope" value="Bacteria"/>
</dbReference>
<dbReference type="PIRSF" id="PIRSF006661">
    <property type="entry name" value="PP-lp_UCP006661"/>
    <property type="match status" value="1"/>
</dbReference>
<dbReference type="InterPro" id="IPR052188">
    <property type="entry name" value="Ni-pincer_cofactor_biosynth"/>
</dbReference>
<dbReference type="GO" id="GO:0016783">
    <property type="term" value="F:sulfurtransferase activity"/>
    <property type="evidence" value="ECO:0007669"/>
    <property type="project" value="InterPro"/>
</dbReference>
<protein>
    <recommendedName>
        <fullName evidence="2">NAD/GMP synthase domain-containing protein</fullName>
    </recommendedName>
</protein>
<evidence type="ECO:0000259" key="2">
    <source>
        <dbReference type="Pfam" id="PF02540"/>
    </source>
</evidence>
<dbReference type="STRING" id="1094508.Tsac_1491"/>
<dbReference type="KEGG" id="tsh:Tsac_1491"/>
<keyword evidence="4" id="KW-1185">Reference proteome</keyword>
<dbReference type="PATRIC" id="fig|1094508.3.peg.1511"/>
<gene>
    <name evidence="3" type="ordered locus">Tsac_1491</name>
</gene>
<accession>I3VVF3</accession>
<proteinExistence type="predicted"/>
<evidence type="ECO:0000256" key="1">
    <source>
        <dbReference type="PIRSR" id="PIRSR006661-1"/>
    </source>
</evidence>
<sequence length="275" mass="31387">MKLEEKYENLKKYIEKLGSAVIAFSGGVDSTFLAKVCYDVLKDRCLAVTATSSTYPQREFREAQELAKEIGIRHKVIRSEELEIEGFSKNPIDRCYYCKSELFSKLKNVADEEGIKYVLDGTNYDDTGDFRPGRRAARELGVKSPLLECGFTKNDIREMSKILGLPTWNKPAYACLSSRFPYGQEITDEKLSMVDKAEEYLLNLGFVGFRVRHHGDIARIELDQRQINMMLDESVRKNVVSKLKEIGFKYVALDLEGYRTGSMNEAVAELINDVR</sequence>
<evidence type="ECO:0000313" key="4">
    <source>
        <dbReference type="Proteomes" id="UP000006178"/>
    </source>
</evidence>
<dbReference type="PANTHER" id="PTHR43169">
    <property type="entry name" value="EXSB FAMILY PROTEIN"/>
    <property type="match status" value="1"/>
</dbReference>
<dbReference type="SUPFAM" id="SSF52402">
    <property type="entry name" value="Adenine nucleotide alpha hydrolases-like"/>
    <property type="match status" value="1"/>
</dbReference>
<organism evidence="3 4">
    <name type="scientific">Thermoanaerobacterium saccharolyticum (strain DSM 8691 / JW/SL-YS485)</name>
    <dbReference type="NCBI Taxonomy" id="1094508"/>
    <lineage>
        <taxon>Bacteria</taxon>
        <taxon>Bacillati</taxon>
        <taxon>Bacillota</taxon>
        <taxon>Clostridia</taxon>
        <taxon>Thermoanaerobacterales</taxon>
        <taxon>Thermoanaerobacteraceae</taxon>
        <taxon>Thermoanaerobacterium</taxon>
    </lineage>
</organism>
<dbReference type="PANTHER" id="PTHR43169:SF2">
    <property type="entry name" value="NAD_GMP SYNTHASE DOMAIN-CONTAINING PROTEIN"/>
    <property type="match status" value="1"/>
</dbReference>
<dbReference type="EMBL" id="CP003184">
    <property type="protein sequence ID" value="AFK86498.1"/>
    <property type="molecule type" value="Genomic_DNA"/>
</dbReference>
<dbReference type="Proteomes" id="UP000006178">
    <property type="component" value="Chromosome"/>
</dbReference>
<feature type="domain" description="NAD/GMP synthase" evidence="2">
    <location>
        <begin position="5"/>
        <end position="78"/>
    </location>
</feature>
<dbReference type="InterPro" id="IPR005232">
    <property type="entry name" value="LarE"/>
</dbReference>